<feature type="domain" description="Metallo-beta-lactamase" evidence="1">
    <location>
        <begin position="19"/>
        <end position="224"/>
    </location>
</feature>
<reference evidence="2 3" key="1">
    <citation type="submission" date="2017-01" db="EMBL/GenBank/DDBJ databases">
        <title>Draft sequence of Acidihalobacter ferrooxidans strain DSM 14175 (strain V8).</title>
        <authorList>
            <person name="Khaleque H.N."/>
            <person name="Ramsay J.P."/>
            <person name="Murphy R.J.T."/>
            <person name="Kaksonen A.H."/>
            <person name="Boxall N.J."/>
            <person name="Watkin E.L.J."/>
        </authorList>
    </citation>
    <scope>NUCLEOTIDE SEQUENCE [LARGE SCALE GENOMIC DNA]</scope>
    <source>
        <strain evidence="2 3">V8</strain>
    </source>
</reference>
<dbReference type="Pfam" id="PF00753">
    <property type="entry name" value="Lactamase_B"/>
    <property type="match status" value="1"/>
</dbReference>
<evidence type="ECO:0000313" key="3">
    <source>
        <dbReference type="Proteomes" id="UP000243807"/>
    </source>
</evidence>
<dbReference type="InterPro" id="IPR050855">
    <property type="entry name" value="NDM-1-like"/>
</dbReference>
<dbReference type="AlphaFoldDB" id="A0A1P8UGW2"/>
<gene>
    <name evidence="2" type="ORF">BW247_08205</name>
</gene>
<evidence type="ECO:0000313" key="2">
    <source>
        <dbReference type="EMBL" id="APZ43075.1"/>
    </source>
</evidence>
<dbReference type="OrthoDB" id="9802991at2"/>
<dbReference type="InterPro" id="IPR001279">
    <property type="entry name" value="Metallo-B-lactamas"/>
</dbReference>
<dbReference type="STRING" id="1765967.BW247_08205"/>
<keyword evidence="2" id="KW-0378">Hydrolase</keyword>
<organism evidence="2 3">
    <name type="scientific">Acidihalobacter ferrooxydans</name>
    <dbReference type="NCBI Taxonomy" id="1765967"/>
    <lineage>
        <taxon>Bacteria</taxon>
        <taxon>Pseudomonadati</taxon>
        <taxon>Pseudomonadota</taxon>
        <taxon>Gammaproteobacteria</taxon>
        <taxon>Chromatiales</taxon>
        <taxon>Ectothiorhodospiraceae</taxon>
        <taxon>Acidihalobacter</taxon>
    </lineage>
</organism>
<dbReference type="RefSeq" id="WP_076836723.1">
    <property type="nucleotide sequence ID" value="NZ_CP019434.1"/>
</dbReference>
<dbReference type="Gene3D" id="3.60.15.10">
    <property type="entry name" value="Ribonuclease Z/Hydroxyacylglutathione hydrolase-like"/>
    <property type="match status" value="1"/>
</dbReference>
<evidence type="ECO:0000259" key="1">
    <source>
        <dbReference type="SMART" id="SM00849"/>
    </source>
</evidence>
<dbReference type="GO" id="GO:0016787">
    <property type="term" value="F:hydrolase activity"/>
    <property type="evidence" value="ECO:0007669"/>
    <property type="project" value="UniProtKB-KW"/>
</dbReference>
<dbReference type="PANTHER" id="PTHR42951:SF22">
    <property type="entry name" value="METALLO BETA-LACTAMASE SUPERFAMILY LIPOPROTEIN"/>
    <property type="match status" value="1"/>
</dbReference>
<dbReference type="PANTHER" id="PTHR42951">
    <property type="entry name" value="METALLO-BETA-LACTAMASE DOMAIN-CONTAINING"/>
    <property type="match status" value="1"/>
</dbReference>
<protein>
    <submittedName>
        <fullName evidence="2">MBL fold metallo-hydrolase</fullName>
    </submittedName>
</protein>
<dbReference type="Proteomes" id="UP000243807">
    <property type="component" value="Chromosome"/>
</dbReference>
<dbReference type="InterPro" id="IPR036866">
    <property type="entry name" value="RibonucZ/Hydroxyglut_hydro"/>
</dbReference>
<dbReference type="InterPro" id="IPR037482">
    <property type="entry name" value="ST1585_MBL-fold"/>
</dbReference>
<dbReference type="SMART" id="SM00849">
    <property type="entry name" value="Lactamase_B"/>
    <property type="match status" value="1"/>
</dbReference>
<accession>A0A1P8UGW2</accession>
<name>A0A1P8UGW2_9GAMM</name>
<dbReference type="KEGG" id="afy:BW247_08205"/>
<dbReference type="CDD" id="cd07726">
    <property type="entry name" value="ST1585-like_MBL-fold"/>
    <property type="match status" value="1"/>
</dbReference>
<keyword evidence="3" id="KW-1185">Reference proteome</keyword>
<sequence length="310" mass="33421">MDSNDGIHTIDTGFKRPGFDAAYLIVEAGRGAFIDTGTYHSVPRLLAALAQAGIEREAVDWVILTHVHLDHAGGAGELMRQLPRARLAVHPRGARHMIDPSQLWTGATAVYGEATMRADYGQAVPVPAERVVEAGEGAVLELAGRALLCLDTPGHARHHICIWDARSRSFFTGDTFGLSYRALDTRNGPFALPTTTPVQFDPEALHASIDRLLDYRPLGMHLTHYGRVTDVERMAGDLHRCIDAMVEVAQAHASAADSQAAIAAGLAALYERELAAHGVPDPRAALAAVLREDIELNAQGLVVWLSRRAG</sequence>
<dbReference type="EMBL" id="CP019434">
    <property type="protein sequence ID" value="APZ43075.1"/>
    <property type="molecule type" value="Genomic_DNA"/>
</dbReference>
<proteinExistence type="predicted"/>
<dbReference type="SUPFAM" id="SSF56281">
    <property type="entry name" value="Metallo-hydrolase/oxidoreductase"/>
    <property type="match status" value="1"/>
</dbReference>